<comment type="caution">
    <text evidence="2">The sequence shown here is derived from an EMBL/GenBank/DDBJ whole genome shotgun (WGS) entry which is preliminary data.</text>
</comment>
<dbReference type="SUPFAM" id="SSF56436">
    <property type="entry name" value="C-type lectin-like"/>
    <property type="match status" value="1"/>
</dbReference>
<organism evidence="2 3">
    <name type="scientific">Littorina saxatilis</name>
    <dbReference type="NCBI Taxonomy" id="31220"/>
    <lineage>
        <taxon>Eukaryota</taxon>
        <taxon>Metazoa</taxon>
        <taxon>Spiralia</taxon>
        <taxon>Lophotrochozoa</taxon>
        <taxon>Mollusca</taxon>
        <taxon>Gastropoda</taxon>
        <taxon>Caenogastropoda</taxon>
        <taxon>Littorinimorpha</taxon>
        <taxon>Littorinoidea</taxon>
        <taxon>Littorinidae</taxon>
        <taxon>Littorina</taxon>
    </lineage>
</organism>
<evidence type="ECO:0000313" key="2">
    <source>
        <dbReference type="EMBL" id="KAK7108729.1"/>
    </source>
</evidence>
<keyword evidence="1" id="KW-0732">Signal</keyword>
<dbReference type="Proteomes" id="UP001374579">
    <property type="component" value="Unassembled WGS sequence"/>
</dbReference>
<dbReference type="AlphaFoldDB" id="A0AAN9BPC6"/>
<feature type="signal peptide" evidence="1">
    <location>
        <begin position="1"/>
        <end position="22"/>
    </location>
</feature>
<evidence type="ECO:0000313" key="3">
    <source>
        <dbReference type="Proteomes" id="UP001374579"/>
    </source>
</evidence>
<dbReference type="InterPro" id="IPR016187">
    <property type="entry name" value="CTDL_fold"/>
</dbReference>
<dbReference type="EMBL" id="JBAMIC010000004">
    <property type="protein sequence ID" value="KAK7108729.1"/>
    <property type="molecule type" value="Genomic_DNA"/>
</dbReference>
<proteinExistence type="predicted"/>
<gene>
    <name evidence="2" type="ORF">V1264_016408</name>
</gene>
<feature type="chain" id="PRO_5042864620" evidence="1">
    <location>
        <begin position="23"/>
        <end position="137"/>
    </location>
</feature>
<protein>
    <submittedName>
        <fullName evidence="2">Uncharacterized protein</fullName>
    </submittedName>
</protein>
<evidence type="ECO:0000256" key="1">
    <source>
        <dbReference type="SAM" id="SignalP"/>
    </source>
</evidence>
<name>A0AAN9BPC6_9CAEN</name>
<keyword evidence="3" id="KW-1185">Reference proteome</keyword>
<accession>A0AAN9BPC6</accession>
<sequence>MDCSSSILCGGIALCFLAVCHAKTFALSNEKLPWAAAVDQCSDNGHSCMVQNVDLNQWTGINRGPPSLPVRTPVWIGARVALNLMWRNSGGNSIRFFKRQRRCYHTSDDPTDTKHTHVYGPLSCLGSCSVILPETKD</sequence>
<reference evidence="2 3" key="1">
    <citation type="submission" date="2024-02" db="EMBL/GenBank/DDBJ databases">
        <title>Chromosome-scale genome assembly of the rough periwinkle Littorina saxatilis.</title>
        <authorList>
            <person name="De Jode A."/>
            <person name="Faria R."/>
            <person name="Formenti G."/>
            <person name="Sims Y."/>
            <person name="Smith T.P."/>
            <person name="Tracey A."/>
            <person name="Wood J.M.D."/>
            <person name="Zagrodzka Z.B."/>
            <person name="Johannesson K."/>
            <person name="Butlin R.K."/>
            <person name="Leder E.H."/>
        </authorList>
    </citation>
    <scope>NUCLEOTIDE SEQUENCE [LARGE SCALE GENOMIC DNA]</scope>
    <source>
        <strain evidence="2">Snail1</strain>
        <tissue evidence="2">Muscle</tissue>
    </source>
</reference>